<dbReference type="GO" id="GO:0005694">
    <property type="term" value="C:chromosome"/>
    <property type="evidence" value="ECO:0007669"/>
    <property type="project" value="InterPro"/>
</dbReference>
<reference evidence="2 3" key="1">
    <citation type="submission" date="2020-08" db="EMBL/GenBank/DDBJ databases">
        <authorList>
            <person name="Liu C."/>
            <person name="Sun Q."/>
        </authorList>
    </citation>
    <scope>NUCLEOTIDE SEQUENCE [LARGE SCALE GENOMIC DNA]</scope>
    <source>
        <strain evidence="2 3">NSJ-38</strain>
    </source>
</reference>
<evidence type="ECO:0000313" key="3">
    <source>
        <dbReference type="Proteomes" id="UP000515823"/>
    </source>
</evidence>
<evidence type="ECO:0000313" key="2">
    <source>
        <dbReference type="EMBL" id="QNM06504.1"/>
    </source>
</evidence>
<dbReference type="AlphaFoldDB" id="A0A7G9G6S2"/>
<dbReference type="Gene3D" id="3.30.65.10">
    <property type="entry name" value="Bacterial Topoisomerase I, domain 1"/>
    <property type="match status" value="1"/>
</dbReference>
<dbReference type="InterPro" id="IPR013498">
    <property type="entry name" value="Topo_IA_Znf"/>
</dbReference>
<sequence length="325" mass="37392">MGIFDKYKEPVFLKESSNAAEEIELLQSLLEKAPEDIQKQIQQDIRCLQAGKAGEDRIAFELKNSHMPMFILHDLYLVHGEYTAQIDYLIITRKRCFVLECKNLYGDIEVNSAGDFIRTMKYGNRYVKEGIYSPITQNQRHMEVIKAVRGESKSNIVTKTLFERYFEQNYRSVVVLANPQTVLNSRYAKKEVKDKIIRADQLITYIKRVNNERGAEDNGEKHMEEIARWFLGKHQENPKNYFAKYESLVNVEQSDNKVEAVTEEPAEVIPENTVVTKGTDSDNTIICPRCGAHMVKRKATKGANAGNEFYGCSRYPKCRGIVNIK</sequence>
<dbReference type="Pfam" id="PF08378">
    <property type="entry name" value="NERD"/>
    <property type="match status" value="1"/>
</dbReference>
<dbReference type="EMBL" id="CP060634">
    <property type="protein sequence ID" value="QNM06504.1"/>
    <property type="molecule type" value="Genomic_DNA"/>
</dbReference>
<dbReference type="Proteomes" id="UP000515823">
    <property type="component" value="Chromosome"/>
</dbReference>
<dbReference type="KEGG" id="qdo:H9Q78_05065"/>
<name>A0A7G9G6S2_9FIRM</name>
<dbReference type="RefSeq" id="WP_249303992.1">
    <property type="nucleotide sequence ID" value="NZ_CP060634.1"/>
</dbReference>
<accession>A0A7G9G6S2</accession>
<dbReference type="InterPro" id="IPR011528">
    <property type="entry name" value="NERD"/>
</dbReference>
<dbReference type="SUPFAM" id="SSF57783">
    <property type="entry name" value="Zinc beta-ribbon"/>
    <property type="match status" value="1"/>
</dbReference>
<feature type="domain" description="NERD" evidence="1">
    <location>
        <begin position="50"/>
        <end position="168"/>
    </location>
</feature>
<organism evidence="2 3">
    <name type="scientific">Qiania dongpingensis</name>
    <dbReference type="NCBI Taxonomy" id="2763669"/>
    <lineage>
        <taxon>Bacteria</taxon>
        <taxon>Bacillati</taxon>
        <taxon>Bacillota</taxon>
        <taxon>Clostridia</taxon>
        <taxon>Lachnospirales</taxon>
        <taxon>Lachnospiraceae</taxon>
        <taxon>Qiania</taxon>
    </lineage>
</organism>
<dbReference type="GO" id="GO:0003916">
    <property type="term" value="F:DNA topoisomerase activity"/>
    <property type="evidence" value="ECO:0007669"/>
    <property type="project" value="InterPro"/>
</dbReference>
<dbReference type="GO" id="GO:0006265">
    <property type="term" value="P:DNA topological change"/>
    <property type="evidence" value="ECO:0007669"/>
    <property type="project" value="InterPro"/>
</dbReference>
<dbReference type="PROSITE" id="PS50965">
    <property type="entry name" value="NERD"/>
    <property type="match status" value="1"/>
</dbReference>
<evidence type="ECO:0000259" key="1">
    <source>
        <dbReference type="PROSITE" id="PS50965"/>
    </source>
</evidence>
<proteinExistence type="predicted"/>
<dbReference type="GO" id="GO:0003677">
    <property type="term" value="F:DNA binding"/>
    <property type="evidence" value="ECO:0007669"/>
    <property type="project" value="InterPro"/>
</dbReference>
<gene>
    <name evidence="2" type="ORF">H9Q78_05065</name>
</gene>
<dbReference type="Pfam" id="PF01396">
    <property type="entry name" value="Zn_ribbon_Top1"/>
    <property type="match status" value="1"/>
</dbReference>
<protein>
    <submittedName>
        <fullName evidence="2">NERD domain-containing protein</fullName>
    </submittedName>
</protein>
<keyword evidence="3" id="KW-1185">Reference proteome</keyword>